<name>A0A1W6MZG9_9HYPH</name>
<organism evidence="3 4">
    <name type="scientific">Methylocystis bryophila</name>
    <dbReference type="NCBI Taxonomy" id="655015"/>
    <lineage>
        <taxon>Bacteria</taxon>
        <taxon>Pseudomonadati</taxon>
        <taxon>Pseudomonadota</taxon>
        <taxon>Alphaproteobacteria</taxon>
        <taxon>Hyphomicrobiales</taxon>
        <taxon>Methylocystaceae</taxon>
        <taxon>Methylocystis</taxon>
    </lineage>
</organism>
<reference evidence="3 4" key="1">
    <citation type="submission" date="2017-02" db="EMBL/GenBank/DDBJ databases">
        <authorList>
            <person name="Peterson S.W."/>
        </authorList>
    </citation>
    <scope>NUCLEOTIDE SEQUENCE [LARGE SCALE GENOMIC DNA]</scope>
    <source>
        <strain evidence="3 4">S285</strain>
    </source>
</reference>
<dbReference type="STRING" id="655015.B1812_19665"/>
<gene>
    <name evidence="3" type="ORF">B1812_19665</name>
</gene>
<dbReference type="EMBL" id="CP019948">
    <property type="protein sequence ID" value="ARN82926.1"/>
    <property type="molecule type" value="Genomic_DNA"/>
</dbReference>
<dbReference type="Pfam" id="PF10908">
    <property type="entry name" value="Tlde1_dom"/>
    <property type="match status" value="1"/>
</dbReference>
<keyword evidence="4" id="KW-1185">Reference proteome</keyword>
<keyword evidence="1" id="KW-0472">Membrane</keyword>
<feature type="domain" description="Tlde1" evidence="2">
    <location>
        <begin position="106"/>
        <end position="208"/>
    </location>
</feature>
<evidence type="ECO:0000313" key="3">
    <source>
        <dbReference type="EMBL" id="ARN82926.1"/>
    </source>
</evidence>
<dbReference type="OrthoDB" id="9816088at2"/>
<evidence type="ECO:0000259" key="2">
    <source>
        <dbReference type="Pfam" id="PF10908"/>
    </source>
</evidence>
<dbReference type="RefSeq" id="WP_085773066.1">
    <property type="nucleotide sequence ID" value="NZ_AP027149.1"/>
</dbReference>
<dbReference type="InterPro" id="IPR021225">
    <property type="entry name" value="Tlde1_dom"/>
</dbReference>
<dbReference type="AlphaFoldDB" id="A0A1W6MZG9"/>
<evidence type="ECO:0000313" key="4">
    <source>
        <dbReference type="Proteomes" id="UP000193978"/>
    </source>
</evidence>
<proteinExistence type="predicted"/>
<evidence type="ECO:0000256" key="1">
    <source>
        <dbReference type="SAM" id="Phobius"/>
    </source>
</evidence>
<protein>
    <recommendedName>
        <fullName evidence="2">Tlde1 domain-containing protein</fullName>
    </recommendedName>
</protein>
<keyword evidence="1" id="KW-0812">Transmembrane</keyword>
<keyword evidence="1" id="KW-1133">Transmembrane helix</keyword>
<accession>A0A1W6MZG9</accession>
<feature type="transmembrane region" description="Helical" evidence="1">
    <location>
        <begin position="6"/>
        <end position="24"/>
    </location>
</feature>
<sequence>MEEFDLTLWVCGGVLLSGAAWIWFRNDASKYHKAEVTFVLSVSVLWIAMVVEFYPPILFPPPSSQQPDAGRSLTDEAARGPTSRYGRLTAVYDIAAHTVYLPSGRRLEAHSGLGGMRDDPRHVNQRMRGSTPPNVYELAPLGALFFGVRALRLIPVGDAPVFGRDGFLAHTYLAGPKGDSHGCVVFRDYNSFLRAFLNGEIKRLVVVAHLD</sequence>
<feature type="transmembrane region" description="Helical" evidence="1">
    <location>
        <begin position="36"/>
        <end position="57"/>
    </location>
</feature>
<dbReference type="Proteomes" id="UP000193978">
    <property type="component" value="Chromosome"/>
</dbReference>
<dbReference type="KEGG" id="mbry:B1812_19665"/>